<feature type="compositionally biased region" description="Polar residues" evidence="1">
    <location>
        <begin position="806"/>
        <end position="816"/>
    </location>
</feature>
<protein>
    <recommendedName>
        <fullName evidence="4">COP1-interacting protein 7</fullName>
    </recommendedName>
</protein>
<feature type="region of interest" description="Disordered" evidence="1">
    <location>
        <begin position="1220"/>
        <end position="1272"/>
    </location>
</feature>
<feature type="region of interest" description="Disordered" evidence="1">
    <location>
        <begin position="270"/>
        <end position="374"/>
    </location>
</feature>
<feature type="region of interest" description="Disordered" evidence="1">
    <location>
        <begin position="226"/>
        <end position="251"/>
    </location>
</feature>
<evidence type="ECO:0000313" key="2">
    <source>
        <dbReference type="EMBL" id="CAK9179840.1"/>
    </source>
</evidence>
<dbReference type="PANTHER" id="PTHR31008">
    <property type="entry name" value="COP1-INTERACTING PROTEIN-RELATED"/>
    <property type="match status" value="1"/>
</dbReference>
<feature type="compositionally biased region" description="Basic and acidic residues" evidence="1">
    <location>
        <begin position="933"/>
        <end position="947"/>
    </location>
</feature>
<feature type="region of interest" description="Disordered" evidence="1">
    <location>
        <begin position="442"/>
        <end position="471"/>
    </location>
</feature>
<comment type="caution">
    <text evidence="2">The sequence shown here is derived from an EMBL/GenBank/DDBJ whole genome shotgun (WGS) entry which is preliminary data.</text>
</comment>
<feature type="compositionally biased region" description="Polar residues" evidence="1">
    <location>
        <begin position="1159"/>
        <end position="1170"/>
    </location>
</feature>
<organism evidence="2 3">
    <name type="scientific">Ilex paraguariensis</name>
    <name type="common">yerba mate</name>
    <dbReference type="NCBI Taxonomy" id="185542"/>
    <lineage>
        <taxon>Eukaryota</taxon>
        <taxon>Viridiplantae</taxon>
        <taxon>Streptophyta</taxon>
        <taxon>Embryophyta</taxon>
        <taxon>Tracheophyta</taxon>
        <taxon>Spermatophyta</taxon>
        <taxon>Magnoliopsida</taxon>
        <taxon>eudicotyledons</taxon>
        <taxon>Gunneridae</taxon>
        <taxon>Pentapetalae</taxon>
        <taxon>asterids</taxon>
        <taxon>campanulids</taxon>
        <taxon>Aquifoliales</taxon>
        <taxon>Aquifoliaceae</taxon>
        <taxon>Ilex</taxon>
    </lineage>
</organism>
<feature type="region of interest" description="Disordered" evidence="1">
    <location>
        <begin position="1024"/>
        <end position="1043"/>
    </location>
</feature>
<reference evidence="2 3" key="1">
    <citation type="submission" date="2024-02" db="EMBL/GenBank/DDBJ databases">
        <authorList>
            <person name="Vignale AGUSTIN F."/>
            <person name="Sosa J E."/>
            <person name="Modenutti C."/>
        </authorList>
    </citation>
    <scope>NUCLEOTIDE SEQUENCE [LARGE SCALE GENOMIC DNA]</scope>
</reference>
<proteinExistence type="predicted"/>
<evidence type="ECO:0000256" key="1">
    <source>
        <dbReference type="SAM" id="MobiDB-lite"/>
    </source>
</evidence>
<feature type="compositionally biased region" description="Polar residues" evidence="1">
    <location>
        <begin position="1076"/>
        <end position="1085"/>
    </location>
</feature>
<feature type="compositionally biased region" description="Low complexity" evidence="1">
    <location>
        <begin position="853"/>
        <end position="866"/>
    </location>
</feature>
<feature type="compositionally biased region" description="Polar residues" evidence="1">
    <location>
        <begin position="1108"/>
        <end position="1134"/>
    </location>
</feature>
<feature type="compositionally biased region" description="Basic and acidic residues" evidence="1">
    <location>
        <begin position="294"/>
        <end position="321"/>
    </location>
</feature>
<feature type="region of interest" description="Disordered" evidence="1">
    <location>
        <begin position="776"/>
        <end position="970"/>
    </location>
</feature>
<gene>
    <name evidence="2" type="ORF">ILEXP_LOCUS49792</name>
</gene>
<name>A0ABC8UFP2_9AQUA</name>
<feature type="region of interest" description="Disordered" evidence="1">
    <location>
        <begin position="504"/>
        <end position="539"/>
    </location>
</feature>
<keyword evidence="3" id="KW-1185">Reference proteome</keyword>
<dbReference type="PANTHER" id="PTHR31008:SF15">
    <property type="entry name" value="GPI-ANCHORED ADHESIN-LIKE PROTEIN"/>
    <property type="match status" value="1"/>
</dbReference>
<feature type="compositionally biased region" description="Basic and acidic residues" evidence="1">
    <location>
        <begin position="834"/>
        <end position="844"/>
    </location>
</feature>
<feature type="compositionally biased region" description="Polar residues" evidence="1">
    <location>
        <begin position="914"/>
        <end position="924"/>
    </location>
</feature>
<dbReference type="Proteomes" id="UP001642360">
    <property type="component" value="Unassembled WGS sequence"/>
</dbReference>
<sequence length="1325" mass="145890">MTKMKADWPLDYAVFQLSPRRSRCELFISSDGKSEKLASGLVKPFVTHLKVAEEQVALSVRSIKLEVERCKNAATWFTKGTVERFVRFVSTPEVLELVTNLDAEMSQLEAARRIYSEGGGDQLSNTLSACGTRTTATADATKKELLRAIDVRLVAVRQDLTTAYARAVAAGFNPETVSELQLFADQFGADRLEKACSRFLALCERQPDLINPWKAIVEDQAVRSSYGSDMSIDEDPSTPEQHHTRSHQPQFQHLHNNKYLTGREPDATQQLHLEQSKPSSCQQPLPSVSFPLRHSRESSVEEDDGRRESTKAVEKEKKEESSGQTDSFQAGQPVRRLSVQDRINLFENKQKETSSNGGKPAVGKSAELRRLSADVSSAAAVEKSVLRRWSGASDMSIDCNGEKKDIESPLCTPCSSSVSQSKCEDQKGLNDTATSAKLELRNVPVAVNDNRSKDQANSQTRVGVTHPSKEIVTTKVGTSSGFQLTASSGMSADASQYNKVTSTSVTVGSDGLNGQPRGQAQSRSFLGRTEDNSLNDQATSQTLFRSFPAGRAENFGSLDEENFKGSFGVDGSGGIKGKVVSGMQATDPKEWAAPQTLSRAYSDGQEGFCLSLTQSAQPVQRGRHSKGNEELNAELKMKANELEMLFAEHKLRVPGDQSDSAWRTKPVDMQNVPAATLPCRTPIAEISPPAKSMSTEPVGSSSNLAKYNASSPINTIDHQDHSDVEDHNFSGLVFSADSRGKFYDRYMQKRDTKLREEWSLKRAEKEAMLKAMHDSLEKSRAEMKSKISGSRDAGSSAQRRAERLRSFNTRSTTSREQPLVFWRSEDDGDLSEFAEQKPIDENRSFGETSLGDSASGSIQGKKSSSSVPRILSAPVPRPAVKASNPNSGRQRKQPENLLAQSVPNFSDFRKENTKSSAASKTRPQLRNYARSKSNSEEIPLVKEEKPRRSQSSRKTSASPAEFRDMSPLNSEGVVLAPLKLDREQPKVSLNDKFSKKVESTPFLRKGNGIGPCVTNISKLKASMTSEAMNSNEESDELVFEQEDSVDVVKDEEVEFEIMTTEDHANPDSGESRQSQKPENLVNYGSENGGSLKPFSQGDRSVEPEFPTVVSSTFQPPVSVQDSPGESPGSWNSRIQHPFAYPHETSDIDAYVDSPLGSPASWNSHPANQTEADVARMRKKWGSAHKQLLVANSAHIQSRKDVTKGFKRLLQFGRKNRGTENLVDWVSATTSEGDDDTEDGRDPANQSSEDLRKSRMRFPQGHPSDDSFNESEFLSEQVQAFNSSIPAPPSDFKLREDHLTGSSIKAPRSFFSLSSFRSKGSDSKPR</sequence>
<evidence type="ECO:0008006" key="4">
    <source>
        <dbReference type="Google" id="ProtNLM"/>
    </source>
</evidence>
<feature type="compositionally biased region" description="Polar residues" evidence="1">
    <location>
        <begin position="270"/>
        <end position="286"/>
    </location>
</feature>
<feature type="region of interest" description="Disordered" evidence="1">
    <location>
        <begin position="1056"/>
        <end position="1170"/>
    </location>
</feature>
<feature type="compositionally biased region" description="Acidic residues" evidence="1">
    <location>
        <begin position="1032"/>
        <end position="1043"/>
    </location>
</feature>
<feature type="compositionally biased region" description="Basic and acidic residues" evidence="1">
    <location>
        <begin position="776"/>
        <end position="785"/>
    </location>
</feature>
<dbReference type="EMBL" id="CAUOFW020007613">
    <property type="protein sequence ID" value="CAK9179840.1"/>
    <property type="molecule type" value="Genomic_DNA"/>
</dbReference>
<feature type="compositionally biased region" description="Basic and acidic residues" evidence="1">
    <location>
        <begin position="1060"/>
        <end position="1075"/>
    </location>
</feature>
<evidence type="ECO:0000313" key="3">
    <source>
        <dbReference type="Proteomes" id="UP001642360"/>
    </source>
</evidence>
<accession>A0ABC8UFP2</accession>